<evidence type="ECO:0000313" key="1">
    <source>
        <dbReference type="EMBL" id="PNT10637.1"/>
    </source>
</evidence>
<dbReference type="InParanoid" id="A0A2K1YC91"/>
<dbReference type="Proteomes" id="UP000006729">
    <property type="component" value="Chromosome 12"/>
</dbReference>
<evidence type="ECO:0000313" key="2">
    <source>
        <dbReference type="Proteomes" id="UP000006729"/>
    </source>
</evidence>
<dbReference type="AlphaFoldDB" id="A0A2K1YC91"/>
<dbReference type="EMBL" id="CM009301">
    <property type="protein sequence ID" value="PNT10637.1"/>
    <property type="molecule type" value="Genomic_DNA"/>
</dbReference>
<keyword evidence="2" id="KW-1185">Reference proteome</keyword>
<sequence length="66" mass="7437">MVVMTRVEICFLSLQEVSFLYFLGMGNDNGIHASGFVLYSVRIFIPKPNRIGFQVSVTQIQSDPKP</sequence>
<gene>
    <name evidence="1" type="ORF">POPTR_012G114500</name>
</gene>
<organism evidence="1 2">
    <name type="scientific">Populus trichocarpa</name>
    <name type="common">Western balsam poplar</name>
    <name type="synonym">Populus balsamifera subsp. trichocarpa</name>
    <dbReference type="NCBI Taxonomy" id="3694"/>
    <lineage>
        <taxon>Eukaryota</taxon>
        <taxon>Viridiplantae</taxon>
        <taxon>Streptophyta</taxon>
        <taxon>Embryophyta</taxon>
        <taxon>Tracheophyta</taxon>
        <taxon>Spermatophyta</taxon>
        <taxon>Magnoliopsida</taxon>
        <taxon>eudicotyledons</taxon>
        <taxon>Gunneridae</taxon>
        <taxon>Pentapetalae</taxon>
        <taxon>rosids</taxon>
        <taxon>fabids</taxon>
        <taxon>Malpighiales</taxon>
        <taxon>Salicaceae</taxon>
        <taxon>Saliceae</taxon>
        <taxon>Populus</taxon>
    </lineage>
</organism>
<protein>
    <submittedName>
        <fullName evidence="1">Uncharacterized protein</fullName>
    </submittedName>
</protein>
<name>A0A2K1YC91_POPTR</name>
<proteinExistence type="predicted"/>
<reference evidence="1 2" key="1">
    <citation type="journal article" date="2006" name="Science">
        <title>The genome of black cottonwood, Populus trichocarpa (Torr. &amp; Gray).</title>
        <authorList>
            <person name="Tuskan G.A."/>
            <person name="Difazio S."/>
            <person name="Jansson S."/>
            <person name="Bohlmann J."/>
            <person name="Grigoriev I."/>
            <person name="Hellsten U."/>
            <person name="Putnam N."/>
            <person name="Ralph S."/>
            <person name="Rombauts S."/>
            <person name="Salamov A."/>
            <person name="Schein J."/>
            <person name="Sterck L."/>
            <person name="Aerts A."/>
            <person name="Bhalerao R.R."/>
            <person name="Bhalerao R.P."/>
            <person name="Blaudez D."/>
            <person name="Boerjan W."/>
            <person name="Brun A."/>
            <person name="Brunner A."/>
            <person name="Busov V."/>
            <person name="Campbell M."/>
            <person name="Carlson J."/>
            <person name="Chalot M."/>
            <person name="Chapman J."/>
            <person name="Chen G.L."/>
            <person name="Cooper D."/>
            <person name="Coutinho P.M."/>
            <person name="Couturier J."/>
            <person name="Covert S."/>
            <person name="Cronk Q."/>
            <person name="Cunningham R."/>
            <person name="Davis J."/>
            <person name="Degroeve S."/>
            <person name="Dejardin A."/>
            <person name="Depamphilis C."/>
            <person name="Detter J."/>
            <person name="Dirks B."/>
            <person name="Dubchak I."/>
            <person name="Duplessis S."/>
            <person name="Ehlting J."/>
            <person name="Ellis B."/>
            <person name="Gendler K."/>
            <person name="Goodstein D."/>
            <person name="Gribskov M."/>
            <person name="Grimwood J."/>
            <person name="Groover A."/>
            <person name="Gunter L."/>
            <person name="Hamberger B."/>
            <person name="Heinze B."/>
            <person name="Helariutta Y."/>
            <person name="Henrissat B."/>
            <person name="Holligan D."/>
            <person name="Holt R."/>
            <person name="Huang W."/>
            <person name="Islam-Faridi N."/>
            <person name="Jones S."/>
            <person name="Jones-Rhoades M."/>
            <person name="Jorgensen R."/>
            <person name="Joshi C."/>
            <person name="Kangasjarvi J."/>
            <person name="Karlsson J."/>
            <person name="Kelleher C."/>
            <person name="Kirkpatrick R."/>
            <person name="Kirst M."/>
            <person name="Kohler A."/>
            <person name="Kalluri U."/>
            <person name="Larimer F."/>
            <person name="Leebens-Mack J."/>
            <person name="Leple J.C."/>
            <person name="Locascio P."/>
            <person name="Lou Y."/>
            <person name="Lucas S."/>
            <person name="Martin F."/>
            <person name="Montanini B."/>
            <person name="Napoli C."/>
            <person name="Nelson D.R."/>
            <person name="Nelson C."/>
            <person name="Nieminen K."/>
            <person name="Nilsson O."/>
            <person name="Pereda V."/>
            <person name="Peter G."/>
            <person name="Philippe R."/>
            <person name="Pilate G."/>
            <person name="Poliakov A."/>
            <person name="Razumovskaya J."/>
            <person name="Richardson P."/>
            <person name="Rinaldi C."/>
            <person name="Ritland K."/>
            <person name="Rouze P."/>
            <person name="Ryaboy D."/>
            <person name="Schmutz J."/>
            <person name="Schrader J."/>
            <person name="Segerman B."/>
            <person name="Shin H."/>
            <person name="Siddiqui A."/>
            <person name="Sterky F."/>
            <person name="Terry A."/>
            <person name="Tsai C.J."/>
            <person name="Uberbacher E."/>
            <person name="Unneberg P."/>
            <person name="Vahala J."/>
            <person name="Wall K."/>
            <person name="Wessler S."/>
            <person name="Yang G."/>
            <person name="Yin T."/>
            <person name="Douglas C."/>
            <person name="Marra M."/>
            <person name="Sandberg G."/>
            <person name="Van de Peer Y."/>
            <person name="Rokhsar D."/>
        </authorList>
    </citation>
    <scope>NUCLEOTIDE SEQUENCE [LARGE SCALE GENOMIC DNA]</scope>
    <source>
        <strain evidence="2">cv. Nisqually</strain>
    </source>
</reference>
<accession>A0A2K1YC91</accession>